<dbReference type="Proteomes" id="UP000199506">
    <property type="component" value="Unassembled WGS sequence"/>
</dbReference>
<sequence length="300" mass="34782">MNSLIIDLQKDIFENKDDIETILSKALVISDELELKEFNNWINLELNGYKDNFDKLPKYRLLECELRADFMGQLGLDIVKASKVPITDLPGDITEKLMEVPVYHSILELIHICESGEDTVHFNLEVKVENLLKSYMPSALRFYRVCPIFKLETIVSHVRNEILKWCSELKKHDIYGESYYFTPKERENAKSINYNIIFNNPSIHIGDNNINITYKQDILSNLNQIKNILNENEIDGEKVLEINNQIVIIEDELEKENPNIDIMENAANYMKNFITQIITGAIANLLLKYVDSIIQILLSI</sequence>
<dbReference type="AlphaFoldDB" id="A0A1H7LF17"/>
<dbReference type="STRING" id="190974.SAMN05216439_1773"/>
<protein>
    <recommendedName>
        <fullName evidence="1">AbiTii domain-containing protein</fullName>
    </recommendedName>
</protein>
<evidence type="ECO:0000313" key="2">
    <source>
        <dbReference type="EMBL" id="SEK97430.1"/>
    </source>
</evidence>
<feature type="domain" description="AbiTii" evidence="1">
    <location>
        <begin position="3"/>
        <end position="193"/>
    </location>
</feature>
<gene>
    <name evidence="2" type="ORF">SAMN05216439_1773</name>
</gene>
<evidence type="ECO:0000313" key="3">
    <source>
        <dbReference type="Proteomes" id="UP000199506"/>
    </source>
</evidence>
<dbReference type="InterPro" id="IPR041304">
    <property type="entry name" value="AbiTii"/>
</dbReference>
<dbReference type="OrthoDB" id="82616at2157"/>
<evidence type="ECO:0000259" key="1">
    <source>
        <dbReference type="Pfam" id="PF18864"/>
    </source>
</evidence>
<organism evidence="2 3">
    <name type="scientific">Methanobrevibacter gottschalkii</name>
    <dbReference type="NCBI Taxonomy" id="190974"/>
    <lineage>
        <taxon>Archaea</taxon>
        <taxon>Methanobacteriati</taxon>
        <taxon>Methanobacteriota</taxon>
        <taxon>Methanomada group</taxon>
        <taxon>Methanobacteria</taxon>
        <taxon>Methanobacteriales</taxon>
        <taxon>Methanobacteriaceae</taxon>
        <taxon>Methanobrevibacter</taxon>
    </lineage>
</organism>
<name>A0A1H7LF17_9EURY</name>
<dbReference type="Pfam" id="PF18864">
    <property type="entry name" value="AbiTii"/>
    <property type="match status" value="1"/>
</dbReference>
<proteinExistence type="predicted"/>
<dbReference type="RefSeq" id="WP_091699474.1">
    <property type="nucleotide sequence ID" value="NZ_FOAK01000007.1"/>
</dbReference>
<reference evidence="2 3" key="1">
    <citation type="submission" date="2016-10" db="EMBL/GenBank/DDBJ databases">
        <authorList>
            <person name="de Groot N.N."/>
        </authorList>
    </citation>
    <scope>NUCLEOTIDE SEQUENCE [LARGE SCALE GENOMIC DNA]</scope>
    <source>
        <strain evidence="2 3">DSM 11978</strain>
    </source>
</reference>
<dbReference type="EMBL" id="FOAK01000007">
    <property type="protein sequence ID" value="SEK97430.1"/>
    <property type="molecule type" value="Genomic_DNA"/>
</dbReference>
<accession>A0A1H7LF17</accession>